<dbReference type="Pfam" id="PF07859">
    <property type="entry name" value="Abhydrolase_3"/>
    <property type="match status" value="1"/>
</dbReference>
<dbReference type="EMBL" id="JACARF010000023">
    <property type="protein sequence ID" value="NWE77766.1"/>
    <property type="molecule type" value="Genomic_DNA"/>
</dbReference>
<keyword evidence="2" id="KW-0812">Transmembrane</keyword>
<evidence type="ECO:0000313" key="5">
    <source>
        <dbReference type="Proteomes" id="UP000537188"/>
    </source>
</evidence>
<dbReference type="PANTHER" id="PTHR48081">
    <property type="entry name" value="AB HYDROLASE SUPERFAMILY PROTEIN C4A8.06C"/>
    <property type="match status" value="1"/>
</dbReference>
<name>A0A7Y8FFJ8_9PSED</name>
<dbReference type="GO" id="GO:0016787">
    <property type="term" value="F:hydrolase activity"/>
    <property type="evidence" value="ECO:0007669"/>
    <property type="project" value="UniProtKB-KW"/>
</dbReference>
<keyword evidence="1 4" id="KW-0378">Hydrolase</keyword>
<feature type="domain" description="Alpha/beta hydrolase fold-3" evidence="3">
    <location>
        <begin position="104"/>
        <end position="311"/>
    </location>
</feature>
<proteinExistence type="predicted"/>
<reference evidence="4 5" key="1">
    <citation type="submission" date="2020-04" db="EMBL/GenBank/DDBJ databases">
        <title>Molecular characterization of pseudomonads from Agaricus bisporus reveal novel blotch 2 pathogens in Western Europe.</title>
        <authorList>
            <person name="Taparia T."/>
            <person name="Krijger M."/>
            <person name="Haynes E."/>
            <person name="Elpinstone J.G."/>
            <person name="Noble R."/>
            <person name="Van Der Wolf J."/>
        </authorList>
    </citation>
    <scope>NUCLEOTIDE SEQUENCE [LARGE SCALE GENOMIC DNA]</scope>
    <source>
        <strain evidence="4 5">IPO3781</strain>
    </source>
</reference>
<evidence type="ECO:0000259" key="3">
    <source>
        <dbReference type="Pfam" id="PF07859"/>
    </source>
</evidence>
<dbReference type="InterPro" id="IPR013094">
    <property type="entry name" value="AB_hydrolase_3"/>
</dbReference>
<dbReference type="InterPro" id="IPR050300">
    <property type="entry name" value="GDXG_lipolytic_enzyme"/>
</dbReference>
<organism evidence="4 5">
    <name type="scientific">Pseudomonas yamanorum</name>
    <dbReference type="NCBI Taxonomy" id="515393"/>
    <lineage>
        <taxon>Bacteria</taxon>
        <taxon>Pseudomonadati</taxon>
        <taxon>Pseudomonadota</taxon>
        <taxon>Gammaproteobacteria</taxon>
        <taxon>Pseudomonadales</taxon>
        <taxon>Pseudomonadaceae</taxon>
        <taxon>Pseudomonas</taxon>
    </lineage>
</organism>
<dbReference type="SUPFAM" id="SSF53474">
    <property type="entry name" value="alpha/beta-Hydrolases"/>
    <property type="match status" value="1"/>
</dbReference>
<sequence>MDYKYFLMWVAIVGAGALTVLVARRLRQIKAVLPELRRPALMVSLSLSPMLVRLIRLAAKLGPAPSPPRGVRMSERLVAASADGPPVRIVVFERETSSAKRPALLWIHGGGYVIGRPEQNMAFFKNVLNRLDIAIVSVDYRLAPEHPFPAPLDDCYAALRWMVEHPSDLAIDVDRIAIGGQSAGGGLAATLVQRVVDDGLVEPVFQLLLYPTLNAPTSAETRHGAVGRFVVTPKTNYFAWASYLGCDPTIGGYPTYAVPAQRSELAGLPSAWIGVGTLDLFHDDNAEYGKRLRESGVACVTYVVEGGYHAFEVRNPKAAATSHFYDSMLAALSRSLGV</sequence>
<dbReference type="PANTHER" id="PTHR48081:SF8">
    <property type="entry name" value="ALPHA_BETA HYDROLASE FOLD-3 DOMAIN-CONTAINING PROTEIN-RELATED"/>
    <property type="match status" value="1"/>
</dbReference>
<evidence type="ECO:0000256" key="1">
    <source>
        <dbReference type="ARBA" id="ARBA00022801"/>
    </source>
</evidence>
<dbReference type="RefSeq" id="WP_177115114.1">
    <property type="nucleotide sequence ID" value="NZ_JACARF010000023.1"/>
</dbReference>
<dbReference type="AlphaFoldDB" id="A0A7Y8FFJ8"/>
<keyword evidence="2" id="KW-1133">Transmembrane helix</keyword>
<dbReference type="InterPro" id="IPR029058">
    <property type="entry name" value="AB_hydrolase_fold"/>
</dbReference>
<comment type="caution">
    <text evidence="4">The sequence shown here is derived from an EMBL/GenBank/DDBJ whole genome shotgun (WGS) entry which is preliminary data.</text>
</comment>
<protein>
    <submittedName>
        <fullName evidence="4">Alpha/beta hydrolase</fullName>
    </submittedName>
</protein>
<evidence type="ECO:0000313" key="4">
    <source>
        <dbReference type="EMBL" id="NWE77766.1"/>
    </source>
</evidence>
<dbReference type="Gene3D" id="3.40.50.1820">
    <property type="entry name" value="alpha/beta hydrolase"/>
    <property type="match status" value="1"/>
</dbReference>
<feature type="transmembrane region" description="Helical" evidence="2">
    <location>
        <begin position="6"/>
        <end position="27"/>
    </location>
</feature>
<keyword evidence="2" id="KW-0472">Membrane</keyword>
<gene>
    <name evidence="4" type="ORF">HX828_19540</name>
</gene>
<dbReference type="Proteomes" id="UP000537188">
    <property type="component" value="Unassembled WGS sequence"/>
</dbReference>
<accession>A0A7Y8FFJ8</accession>
<evidence type="ECO:0000256" key="2">
    <source>
        <dbReference type="SAM" id="Phobius"/>
    </source>
</evidence>